<dbReference type="Proteomes" id="UP000297649">
    <property type="component" value="Unassembled WGS sequence"/>
</dbReference>
<accession>A0A6H3NKL0</accession>
<feature type="compositionally biased region" description="Gly residues" evidence="1">
    <location>
        <begin position="49"/>
        <end position="60"/>
    </location>
</feature>
<feature type="region of interest" description="Disordered" evidence="1">
    <location>
        <begin position="45"/>
        <end position="75"/>
    </location>
</feature>
<dbReference type="EMBL" id="RQHU01000019">
    <property type="protein sequence ID" value="TGN12361.1"/>
    <property type="molecule type" value="Genomic_DNA"/>
</dbReference>
<evidence type="ECO:0000256" key="1">
    <source>
        <dbReference type="SAM" id="MobiDB-lite"/>
    </source>
</evidence>
<sequence length="117" mass="13219">MFDEFDIKKSVIEKMLRDLEEREGDDLKSRLKIGIKEPEITEFKSEDGMSGGKLVKGGGTIQVTKGTLNPEDDEIPDSIKRLMGIHEMNSLHDEDEDESEEDPTDILSRLKKIAKKG</sequence>
<reference evidence="2" key="1">
    <citation type="journal article" date="2019" name="PLoS Negl. Trop. Dis.">
        <title>Revisiting the worldwide diversity of Leptospira species in the environment.</title>
        <authorList>
            <person name="Vincent A.T."/>
            <person name="Schiettekatte O."/>
            <person name="Bourhy P."/>
            <person name="Veyrier F.J."/>
            <person name="Picardeau M."/>
        </authorList>
    </citation>
    <scope>NUCLEOTIDE SEQUENCE [LARGE SCALE GENOMIC DNA]</scope>
    <source>
        <strain evidence="2">201601109</strain>
    </source>
</reference>
<comment type="caution">
    <text evidence="2">The sequence shown here is derived from an EMBL/GenBank/DDBJ whole genome shotgun (WGS) entry which is preliminary data.</text>
</comment>
<evidence type="ECO:0000313" key="2">
    <source>
        <dbReference type="EMBL" id="TGN12361.1"/>
    </source>
</evidence>
<keyword evidence="3" id="KW-1185">Reference proteome</keyword>
<organism evidence="2 3">
    <name type="scientific">Leptospira bandrabouensis</name>
    <dbReference type="NCBI Taxonomy" id="2484903"/>
    <lineage>
        <taxon>Bacteria</taxon>
        <taxon>Pseudomonadati</taxon>
        <taxon>Spirochaetota</taxon>
        <taxon>Spirochaetia</taxon>
        <taxon>Leptospirales</taxon>
        <taxon>Leptospiraceae</taxon>
        <taxon>Leptospira</taxon>
    </lineage>
</organism>
<feature type="compositionally biased region" description="Acidic residues" evidence="1">
    <location>
        <begin position="93"/>
        <end position="104"/>
    </location>
</feature>
<proteinExistence type="predicted"/>
<protein>
    <submittedName>
        <fullName evidence="2">Uncharacterized protein</fullName>
    </submittedName>
</protein>
<name>A0A6H3NKL0_9LEPT</name>
<gene>
    <name evidence="2" type="ORF">EHR08_13345</name>
</gene>
<feature type="region of interest" description="Disordered" evidence="1">
    <location>
        <begin position="89"/>
        <end position="117"/>
    </location>
</feature>
<evidence type="ECO:0000313" key="3">
    <source>
        <dbReference type="Proteomes" id="UP000297649"/>
    </source>
</evidence>
<dbReference type="AlphaFoldDB" id="A0A6H3NKL0"/>
<dbReference type="RefSeq" id="WP_135743248.1">
    <property type="nucleotide sequence ID" value="NZ_RQHT01000001.1"/>
</dbReference>